<reference evidence="2" key="1">
    <citation type="journal article" date="1997" name="Nucleic Acids Res.">
        <title>tRNAscan-SE: a program for improved detection of transfer RNA genes in genomic sequence.</title>
        <authorList>
            <person name="Lowe T.M."/>
            <person name="Eddy S.R."/>
        </authorList>
    </citation>
    <scope>NUCLEOTIDE SEQUENCE [LARGE SCALE GENOMIC DNA]</scope>
    <source>
        <strain evidence="2">r\B97-61/B2</strain>
    </source>
</reference>
<gene>
    <name evidence="3" type="primary">LOC108660672</name>
</gene>
<evidence type="ECO:0000313" key="2">
    <source>
        <dbReference type="Proteomes" id="UP000694886"/>
    </source>
</evidence>
<feature type="domain" description="Integrase zinc-binding" evidence="1">
    <location>
        <begin position="73"/>
        <end position="124"/>
    </location>
</feature>
<evidence type="ECO:0000259" key="1">
    <source>
        <dbReference type="Pfam" id="PF17921"/>
    </source>
</evidence>
<evidence type="ECO:0000313" key="3">
    <source>
        <dbReference type="RefSeq" id="XP_017970419.1"/>
    </source>
</evidence>
<dbReference type="KEGG" id="tcc:108660672"/>
<organism evidence="2 3">
    <name type="scientific">Theobroma cacao</name>
    <name type="common">Cacao</name>
    <name type="synonym">Cocoa</name>
    <dbReference type="NCBI Taxonomy" id="3641"/>
    <lineage>
        <taxon>Eukaryota</taxon>
        <taxon>Viridiplantae</taxon>
        <taxon>Streptophyta</taxon>
        <taxon>Embryophyta</taxon>
        <taxon>Tracheophyta</taxon>
        <taxon>Spermatophyta</taxon>
        <taxon>Magnoliopsida</taxon>
        <taxon>eudicotyledons</taxon>
        <taxon>Gunneridae</taxon>
        <taxon>Pentapetalae</taxon>
        <taxon>rosids</taxon>
        <taxon>malvids</taxon>
        <taxon>Malvales</taxon>
        <taxon>Malvaceae</taxon>
        <taxon>Byttnerioideae</taxon>
        <taxon>Theobroma</taxon>
    </lineage>
</organism>
<dbReference type="Gramene" id="Tc02v2_t018730.1">
    <property type="protein sequence ID" value="Tc02v2_p018730.1"/>
    <property type="gene ID" value="Tc02v2_g018730"/>
</dbReference>
<dbReference type="Pfam" id="PF17921">
    <property type="entry name" value="Integrase_H2C2"/>
    <property type="match status" value="1"/>
</dbReference>
<accession>A0AB32VWT9</accession>
<protein>
    <submittedName>
        <fullName evidence="3">Uncharacterized protein LOC108660672</fullName>
    </submittedName>
</protein>
<dbReference type="RefSeq" id="XP_017970419.1">
    <property type="nucleotide sequence ID" value="XM_018114930.1"/>
</dbReference>
<name>A0AB32VWT9_THECC</name>
<reference evidence="3" key="2">
    <citation type="submission" date="2025-08" db="UniProtKB">
        <authorList>
            <consortium name="RefSeq"/>
        </authorList>
    </citation>
    <scope>IDENTIFICATION</scope>
</reference>
<sequence length="124" mass="14379">MGVHLKVSEANALLAHFRVRPILMDWIKEAQSKDELVAKALEDPQGRKGEMFTKGKDGVLRYRTRLYVPESDGLRKGILEEAHMAAYVVHLGATKMYQDMKEVYWWERLKKDVAEFVSKRLVCQ</sequence>
<dbReference type="GeneID" id="108660672"/>
<dbReference type="Proteomes" id="UP000694886">
    <property type="component" value="Chromosome 2"/>
</dbReference>
<dbReference type="AlphaFoldDB" id="A0AB32VWT9"/>
<proteinExistence type="predicted"/>
<dbReference type="InterPro" id="IPR041588">
    <property type="entry name" value="Integrase_H2C2"/>
</dbReference>
<dbReference type="Gene3D" id="1.10.340.70">
    <property type="match status" value="1"/>
</dbReference>